<name>A0A9Q0KTN1_9MAGN</name>
<reference evidence="1" key="1">
    <citation type="journal article" date="2023" name="Plant J.">
        <title>The genome of the king protea, Protea cynaroides.</title>
        <authorList>
            <person name="Chang J."/>
            <person name="Duong T.A."/>
            <person name="Schoeman C."/>
            <person name="Ma X."/>
            <person name="Roodt D."/>
            <person name="Barker N."/>
            <person name="Li Z."/>
            <person name="Van de Peer Y."/>
            <person name="Mizrachi E."/>
        </authorList>
    </citation>
    <scope>NUCLEOTIDE SEQUENCE</scope>
    <source>
        <tissue evidence="1">Young leaves</tissue>
    </source>
</reference>
<comment type="caution">
    <text evidence="1">The sequence shown here is derived from an EMBL/GenBank/DDBJ whole genome shotgun (WGS) entry which is preliminary data.</text>
</comment>
<evidence type="ECO:0000313" key="1">
    <source>
        <dbReference type="EMBL" id="KAJ4976627.1"/>
    </source>
</evidence>
<dbReference type="AlphaFoldDB" id="A0A9Q0KTN1"/>
<gene>
    <name evidence="1" type="ORF">NE237_001733</name>
</gene>
<dbReference type="Proteomes" id="UP001141806">
    <property type="component" value="Unassembled WGS sequence"/>
</dbReference>
<proteinExistence type="predicted"/>
<accession>A0A9Q0KTN1</accession>
<keyword evidence="2" id="KW-1185">Reference proteome</keyword>
<evidence type="ECO:0000313" key="2">
    <source>
        <dbReference type="Proteomes" id="UP001141806"/>
    </source>
</evidence>
<dbReference type="EMBL" id="JAMYWD010000003">
    <property type="protein sequence ID" value="KAJ4976627.1"/>
    <property type="molecule type" value="Genomic_DNA"/>
</dbReference>
<sequence>MMKPPQSNQHGLVIGAWSDVLDEALVGDGSGNTIGGEDGAEVSVSQDGTAQLLSPSRSALVVVDDTVLSSTALSWVDIATSLRLRNVSVVDFLVIIAADVALQLEGGPFTMVSSKSAGKNPEKGKKDK</sequence>
<organism evidence="1 2">
    <name type="scientific">Protea cynaroides</name>
    <dbReference type="NCBI Taxonomy" id="273540"/>
    <lineage>
        <taxon>Eukaryota</taxon>
        <taxon>Viridiplantae</taxon>
        <taxon>Streptophyta</taxon>
        <taxon>Embryophyta</taxon>
        <taxon>Tracheophyta</taxon>
        <taxon>Spermatophyta</taxon>
        <taxon>Magnoliopsida</taxon>
        <taxon>Proteales</taxon>
        <taxon>Proteaceae</taxon>
        <taxon>Protea</taxon>
    </lineage>
</organism>
<protein>
    <submittedName>
        <fullName evidence="1">Uncharacterized protein</fullName>
    </submittedName>
</protein>